<accession>A0A7W2D786</accession>
<keyword evidence="2" id="KW-1185">Reference proteome</keyword>
<evidence type="ECO:0000313" key="2">
    <source>
        <dbReference type="Proteomes" id="UP000586976"/>
    </source>
</evidence>
<protein>
    <recommendedName>
        <fullName evidence="3">PARP-type domain-containing protein</fullName>
    </recommendedName>
</protein>
<gene>
    <name evidence="1" type="ORF">H1V43_32210</name>
</gene>
<dbReference type="AlphaFoldDB" id="A0A7W2D786"/>
<dbReference type="RefSeq" id="WP_181867366.1">
    <property type="nucleotide sequence ID" value="NZ_JACEQY010000049.1"/>
</dbReference>
<proteinExistence type="predicted"/>
<name>A0A7W2D786_9ACTN</name>
<evidence type="ECO:0008006" key="3">
    <source>
        <dbReference type="Google" id="ProtNLM"/>
    </source>
</evidence>
<reference evidence="1 2" key="1">
    <citation type="submission" date="2020-07" db="EMBL/GenBank/DDBJ databases">
        <title>Streptomyces isolated from Indian soil.</title>
        <authorList>
            <person name="Mandal S."/>
            <person name="Maiti P.K."/>
        </authorList>
    </citation>
    <scope>NUCLEOTIDE SEQUENCE [LARGE SCALE GENOMIC DNA]</scope>
    <source>
        <strain evidence="1 2">PSKA54</strain>
    </source>
</reference>
<comment type="caution">
    <text evidence="1">The sequence shown here is derived from an EMBL/GenBank/DDBJ whole genome shotgun (WGS) entry which is preliminary data.</text>
</comment>
<sequence length="140" mass="15520">MSNPDRREEVCPDCQATPSNMDARIIKVGKDPATGAYYSTETWHTEDCPQHTVEQILMEDGVRRVKERNAWMKTAFPAAHERLKAAAAALEGNEVAAPFVAALTELVAQQAEHLGRFVPPDRWAEILDQHFPPAGEEPTA</sequence>
<evidence type="ECO:0000313" key="1">
    <source>
        <dbReference type="EMBL" id="MBA4865929.1"/>
    </source>
</evidence>
<dbReference type="Proteomes" id="UP000586976">
    <property type="component" value="Unassembled WGS sequence"/>
</dbReference>
<dbReference type="EMBL" id="JACEQY010000049">
    <property type="protein sequence ID" value="MBA4865929.1"/>
    <property type="molecule type" value="Genomic_DNA"/>
</dbReference>
<organism evidence="1 2">
    <name type="scientific">Streptomyces himalayensis subsp. aureolus</name>
    <dbReference type="NCBI Taxonomy" id="2758039"/>
    <lineage>
        <taxon>Bacteria</taxon>
        <taxon>Bacillati</taxon>
        <taxon>Actinomycetota</taxon>
        <taxon>Actinomycetes</taxon>
        <taxon>Kitasatosporales</taxon>
        <taxon>Streptomycetaceae</taxon>
        <taxon>Streptomyces</taxon>
        <taxon>Streptomyces himalayensis</taxon>
    </lineage>
</organism>